<keyword evidence="2" id="KW-1185">Reference proteome</keyword>
<gene>
    <name evidence="1" type="ORF">RT717_16575</name>
</gene>
<organism evidence="1 2">
    <name type="scientific">Imperialibacter roseus</name>
    <dbReference type="NCBI Taxonomy" id="1324217"/>
    <lineage>
        <taxon>Bacteria</taxon>
        <taxon>Pseudomonadati</taxon>
        <taxon>Bacteroidota</taxon>
        <taxon>Cytophagia</taxon>
        <taxon>Cytophagales</taxon>
        <taxon>Flammeovirgaceae</taxon>
        <taxon>Imperialibacter</taxon>
    </lineage>
</organism>
<evidence type="ECO:0000313" key="1">
    <source>
        <dbReference type="EMBL" id="WOK04697.1"/>
    </source>
</evidence>
<dbReference type="RefSeq" id="WP_317487498.1">
    <property type="nucleotide sequence ID" value="NZ_CP136051.1"/>
</dbReference>
<name>A0ABZ0II27_9BACT</name>
<protein>
    <recommendedName>
        <fullName evidence="3">Lipocalin-like domain-containing protein</fullName>
    </recommendedName>
</protein>
<dbReference type="EMBL" id="CP136051">
    <property type="protein sequence ID" value="WOK04697.1"/>
    <property type="molecule type" value="Genomic_DNA"/>
</dbReference>
<proteinExistence type="predicted"/>
<reference evidence="1 2" key="1">
    <citation type="journal article" date="2023" name="Microbiol. Resour. Announc.">
        <title>Complete Genome Sequence of Imperialibacter roseus strain P4T.</title>
        <authorList>
            <person name="Tizabi D.R."/>
            <person name="Bachvaroff T."/>
            <person name="Hill R.T."/>
        </authorList>
    </citation>
    <scope>NUCLEOTIDE SEQUENCE [LARGE SCALE GENOMIC DNA]</scope>
    <source>
        <strain evidence="1 2">P4T</strain>
    </source>
</reference>
<evidence type="ECO:0008006" key="3">
    <source>
        <dbReference type="Google" id="ProtNLM"/>
    </source>
</evidence>
<accession>A0ABZ0II27</accession>
<evidence type="ECO:0000313" key="2">
    <source>
        <dbReference type="Proteomes" id="UP001302349"/>
    </source>
</evidence>
<sequence>MKTDKKNIIRAVAASMLLLPSCGGEENEDPDLQADPKDLLLGEWEIRLKGDDVYSGEYDLQGTRYQIKWVFEEGGGIDQCYNYLYSDPNKTDVIDCDAGSWLFAGADNTITISGLDEDGDSRLVIKSISEDLLEGDLFDLSRDANNELYETSEKVVFAKIN</sequence>
<dbReference type="Proteomes" id="UP001302349">
    <property type="component" value="Chromosome"/>
</dbReference>